<dbReference type="PIRSF" id="PIRSF005700">
    <property type="entry name" value="PepC"/>
    <property type="match status" value="1"/>
</dbReference>
<evidence type="ECO:0000313" key="6">
    <source>
        <dbReference type="EMBL" id="HIQ70892.1"/>
    </source>
</evidence>
<dbReference type="InterPro" id="IPR038765">
    <property type="entry name" value="Papain-like_cys_pep_sf"/>
</dbReference>
<reference evidence="6" key="1">
    <citation type="submission" date="2020-10" db="EMBL/GenBank/DDBJ databases">
        <authorList>
            <person name="Gilroy R."/>
        </authorList>
    </citation>
    <scope>NUCLEOTIDE SEQUENCE</scope>
    <source>
        <strain evidence="6">ChiSxjej2B14-6234</strain>
    </source>
</reference>
<dbReference type="InterPro" id="IPR004134">
    <property type="entry name" value="Peptidase_C1B"/>
</dbReference>
<evidence type="ECO:0000256" key="3">
    <source>
        <dbReference type="ARBA" id="ARBA00022807"/>
    </source>
</evidence>
<comment type="caution">
    <text evidence="6">The sequence shown here is derived from an EMBL/GenBank/DDBJ whole genome shotgun (WGS) entry which is preliminary data.</text>
</comment>
<sequence length="441" mass="49415">MPVTERQLQVWSDAYAACPQRRLATRALSKCDLNDVAFVSAGAQAMRQKFSLEIETLEVTNQQSSGRCWLFAALNVLRERIAKEKSLEAFELSQSYLAFWDKFERCNYFLESILETAGLPTDDRTVAHILSTGVHDGGQWDMFVNVVRKYGVVPKDVFDETYQSSHTAAMNRVLNQSLKACAVRLRAMAAASEDEDALQAEKESMLGRIYGFLCSCYGEPPASFDFEYVDKDKAYHIEKGLTPLDFCAKYVGDLLDRTVSIIHAPTQDKPYHKTYTVRFLGNVVGGGDVRHLNLTLDEFKGAILRQLEAGKVVWFGSDVGKYGERTLGLWDDGSYDYELLTGLELGLSKADGLDYGFSAMNHAMVITGVNLESGRPTRWKIENSWGDKNGQKGYYVCSDSWFDRFVYQAAVEREYLGDLAPLADQTPVVLAPWDPMGTLAD</sequence>
<keyword evidence="2 4" id="KW-0378">Hydrolase</keyword>
<proteinExistence type="inferred from homology"/>
<gene>
    <name evidence="6" type="ORF">IAB73_01600</name>
</gene>
<dbReference type="Proteomes" id="UP000886887">
    <property type="component" value="Unassembled WGS sequence"/>
</dbReference>
<protein>
    <recommendedName>
        <fullName evidence="4">Aminopeptidase</fullName>
    </recommendedName>
</protein>
<evidence type="ECO:0000313" key="7">
    <source>
        <dbReference type="Proteomes" id="UP000886887"/>
    </source>
</evidence>
<dbReference type="Gene3D" id="3.90.70.10">
    <property type="entry name" value="Cysteine proteinases"/>
    <property type="match status" value="1"/>
</dbReference>
<feature type="active site" evidence="5">
    <location>
        <position position="362"/>
    </location>
</feature>
<reference evidence="6" key="2">
    <citation type="journal article" date="2021" name="PeerJ">
        <title>Extensive microbial diversity within the chicken gut microbiome revealed by metagenomics and culture.</title>
        <authorList>
            <person name="Gilroy R."/>
            <person name="Ravi A."/>
            <person name="Getino M."/>
            <person name="Pursley I."/>
            <person name="Horton D.L."/>
            <person name="Alikhan N.F."/>
            <person name="Baker D."/>
            <person name="Gharbi K."/>
            <person name="Hall N."/>
            <person name="Watson M."/>
            <person name="Adriaenssens E.M."/>
            <person name="Foster-Nyarko E."/>
            <person name="Jarju S."/>
            <person name="Secka A."/>
            <person name="Antonio M."/>
            <person name="Oren A."/>
            <person name="Chaudhuri R.R."/>
            <person name="La Ragione R."/>
            <person name="Hildebrand F."/>
            <person name="Pallen M.J."/>
        </authorList>
    </citation>
    <scope>NUCLEOTIDE SEQUENCE</scope>
    <source>
        <strain evidence="6">ChiSxjej2B14-6234</strain>
    </source>
</reference>
<feature type="active site" evidence="5">
    <location>
        <position position="383"/>
    </location>
</feature>
<comment type="similarity">
    <text evidence="4">Belongs to the peptidase C1 family.</text>
</comment>
<dbReference type="PANTHER" id="PTHR10363">
    <property type="entry name" value="BLEOMYCIN HYDROLASE"/>
    <property type="match status" value="1"/>
</dbReference>
<dbReference type="GO" id="GO:0006508">
    <property type="term" value="P:proteolysis"/>
    <property type="evidence" value="ECO:0007669"/>
    <property type="project" value="UniProtKB-KW"/>
</dbReference>
<dbReference type="GO" id="GO:0043418">
    <property type="term" value="P:homocysteine catabolic process"/>
    <property type="evidence" value="ECO:0007669"/>
    <property type="project" value="TreeGrafter"/>
</dbReference>
<dbReference type="InterPro" id="IPR000169">
    <property type="entry name" value="Pept_cys_AS"/>
</dbReference>
<dbReference type="EMBL" id="DVFJ01000006">
    <property type="protein sequence ID" value="HIQ70892.1"/>
    <property type="molecule type" value="Genomic_DNA"/>
</dbReference>
<dbReference type="CDD" id="cd00585">
    <property type="entry name" value="Peptidase_C1B"/>
    <property type="match status" value="1"/>
</dbReference>
<dbReference type="PANTHER" id="PTHR10363:SF2">
    <property type="entry name" value="BLEOMYCIN HYDROLASE"/>
    <property type="match status" value="1"/>
</dbReference>
<keyword evidence="1 4" id="KW-0645">Protease</keyword>
<dbReference type="AlphaFoldDB" id="A0A9D0Z800"/>
<keyword evidence="4" id="KW-0031">Aminopeptidase</keyword>
<dbReference type="PROSITE" id="PS00139">
    <property type="entry name" value="THIOL_PROTEASE_CYS"/>
    <property type="match status" value="1"/>
</dbReference>
<name>A0A9D0Z800_9FIRM</name>
<feature type="active site" evidence="5">
    <location>
        <position position="68"/>
    </location>
</feature>
<evidence type="ECO:0000256" key="2">
    <source>
        <dbReference type="ARBA" id="ARBA00022801"/>
    </source>
</evidence>
<accession>A0A9D0Z800</accession>
<evidence type="ECO:0000256" key="1">
    <source>
        <dbReference type="ARBA" id="ARBA00022670"/>
    </source>
</evidence>
<dbReference type="GO" id="GO:0005737">
    <property type="term" value="C:cytoplasm"/>
    <property type="evidence" value="ECO:0007669"/>
    <property type="project" value="TreeGrafter"/>
</dbReference>
<evidence type="ECO:0000256" key="4">
    <source>
        <dbReference type="PIRNR" id="PIRNR005700"/>
    </source>
</evidence>
<dbReference type="PROSITE" id="PS00639">
    <property type="entry name" value="THIOL_PROTEASE_HIS"/>
    <property type="match status" value="1"/>
</dbReference>
<dbReference type="GO" id="GO:0070005">
    <property type="term" value="F:cysteine-type aminopeptidase activity"/>
    <property type="evidence" value="ECO:0007669"/>
    <property type="project" value="InterPro"/>
</dbReference>
<evidence type="ECO:0000256" key="5">
    <source>
        <dbReference type="PIRSR" id="PIRSR005700-1"/>
    </source>
</evidence>
<dbReference type="GO" id="GO:0009636">
    <property type="term" value="P:response to toxic substance"/>
    <property type="evidence" value="ECO:0007669"/>
    <property type="project" value="TreeGrafter"/>
</dbReference>
<dbReference type="SUPFAM" id="SSF54001">
    <property type="entry name" value="Cysteine proteinases"/>
    <property type="match status" value="1"/>
</dbReference>
<organism evidence="6 7">
    <name type="scientific">Candidatus Onthenecus intestinigallinarum</name>
    <dbReference type="NCBI Taxonomy" id="2840875"/>
    <lineage>
        <taxon>Bacteria</taxon>
        <taxon>Bacillati</taxon>
        <taxon>Bacillota</taxon>
        <taxon>Clostridia</taxon>
        <taxon>Eubacteriales</taxon>
        <taxon>Candidatus Onthenecus</taxon>
    </lineage>
</organism>
<dbReference type="Pfam" id="PF03051">
    <property type="entry name" value="Peptidase_C1_2"/>
    <property type="match status" value="1"/>
</dbReference>
<keyword evidence="3 4" id="KW-0788">Thiol protease</keyword>
<dbReference type="InterPro" id="IPR025660">
    <property type="entry name" value="Pept_his_AS"/>
</dbReference>